<evidence type="ECO:0000313" key="1">
    <source>
        <dbReference type="EMBL" id="KAJ9109882.1"/>
    </source>
</evidence>
<comment type="caution">
    <text evidence="1">The sequence shown here is derived from an EMBL/GenBank/DDBJ whole genome shotgun (WGS) entry which is preliminary data.</text>
</comment>
<accession>A0ACC2WDZ9</accession>
<reference evidence="1" key="1">
    <citation type="submission" date="2023-04" db="EMBL/GenBank/DDBJ databases">
        <title>Draft Genome sequencing of Naganishia species isolated from polar environments using Oxford Nanopore Technology.</title>
        <authorList>
            <person name="Leo P."/>
            <person name="Venkateswaran K."/>
        </authorList>
    </citation>
    <scope>NUCLEOTIDE SEQUENCE</scope>
    <source>
        <strain evidence="1">MNA-CCFEE 5261</strain>
    </source>
</reference>
<gene>
    <name evidence="1" type="ORF">QFC19_001861</name>
</gene>
<evidence type="ECO:0000313" key="2">
    <source>
        <dbReference type="Proteomes" id="UP001241377"/>
    </source>
</evidence>
<sequence length="674" mass="74254">MSYLDPNQTPSKRPQDSQLSSGQLTPGGIADQFAQLDLPNPAGFAFPTQGENPLASSDNEPFSAVNNNYKPNQNQTPQSSGSTGNKHNRQSSNADELAARLASLKLPNPERLEEANSKKRRESISEQLSAKLAGMNLPRPERIFGGAGDDGEEGRSPSTGVRPDEWDKVKLEEGQEIPEAVRRGSMVGITSPTAPSFGTFSGPPMDRVRQQDHTRNKSSLSSIQDVAETGDAPASKSATGVPLAPSTAPAPVPSAVAAKVEAAQQPDSKAGGKAQVVTPWDVQGEIDASGQAMEIDYDKLIEQFGTRKITKELLDRFEKLTGRKPHRLLRRETFFSHRDLNVILDRYEQGKPFYLYTGRGPSSGSMHMGHRIPFMFTAWLQDVFDCPLVIQLTDDEKFLFKPSAKLEENYKFGYENIKDIIACGVKLEKTFIFSDLDYVGGAFYKNILRIAKTITQSRSKAAFGFTESDNIGKYHFVAVQAAPSFSNSFPQIFGENHSVPCLIPCAIDQDPYFRLTRDAAQKLKYPKPCLIHCKFLPALQGAQTKMSASDPNSAIYMSDTPNQIKNKINKHGFSGGRETEELHRQYGGNPDVDVAFQYLSFFEEDDEKLAKIAADYRAGTLMSGQLKAMSIKALQDEVKAFQERKAAITVETFQSYMDPNRPIDPTPSSARPVS</sequence>
<protein>
    <submittedName>
        <fullName evidence="1">Uncharacterized protein</fullName>
    </submittedName>
</protein>
<proteinExistence type="predicted"/>
<dbReference type="Proteomes" id="UP001241377">
    <property type="component" value="Unassembled WGS sequence"/>
</dbReference>
<organism evidence="1 2">
    <name type="scientific">Naganishia cerealis</name>
    <dbReference type="NCBI Taxonomy" id="610337"/>
    <lineage>
        <taxon>Eukaryota</taxon>
        <taxon>Fungi</taxon>
        <taxon>Dikarya</taxon>
        <taxon>Basidiomycota</taxon>
        <taxon>Agaricomycotina</taxon>
        <taxon>Tremellomycetes</taxon>
        <taxon>Filobasidiales</taxon>
        <taxon>Filobasidiaceae</taxon>
        <taxon>Naganishia</taxon>
    </lineage>
</organism>
<name>A0ACC2WDZ9_9TREE</name>
<keyword evidence="2" id="KW-1185">Reference proteome</keyword>
<dbReference type="EMBL" id="JASBWR010000015">
    <property type="protein sequence ID" value="KAJ9109882.1"/>
    <property type="molecule type" value="Genomic_DNA"/>
</dbReference>